<gene>
    <name evidence="2" type="ORF">D5F01_LYC13835</name>
</gene>
<dbReference type="InterPro" id="IPR041577">
    <property type="entry name" value="RT_RNaseH_2"/>
</dbReference>
<dbReference type="EMBL" id="REGW02000013">
    <property type="protein sequence ID" value="KAE8287778.1"/>
    <property type="molecule type" value="Genomic_DNA"/>
</dbReference>
<dbReference type="Proteomes" id="UP000424527">
    <property type="component" value="Unassembled WGS sequence"/>
</dbReference>
<dbReference type="InterPro" id="IPR050951">
    <property type="entry name" value="Retrovirus_Pol_polyprotein"/>
</dbReference>
<dbReference type="SUPFAM" id="SSF56672">
    <property type="entry name" value="DNA/RNA polymerases"/>
    <property type="match status" value="1"/>
</dbReference>
<keyword evidence="2" id="KW-0645">Protease</keyword>
<dbReference type="GO" id="GO:0006508">
    <property type="term" value="P:proteolysis"/>
    <property type="evidence" value="ECO:0007669"/>
    <property type="project" value="UniProtKB-KW"/>
</dbReference>
<evidence type="ECO:0000313" key="3">
    <source>
        <dbReference type="Proteomes" id="UP000424527"/>
    </source>
</evidence>
<keyword evidence="3" id="KW-1185">Reference proteome</keyword>
<keyword evidence="2" id="KW-0378">Hydrolase</keyword>
<reference evidence="2 3" key="1">
    <citation type="submission" date="2019-07" db="EMBL/GenBank/DDBJ databases">
        <title>Chromosome genome assembly for large yellow croaker.</title>
        <authorList>
            <person name="Xiao S."/>
        </authorList>
    </citation>
    <scope>NUCLEOTIDE SEQUENCE [LARGE SCALE GENOMIC DNA]</scope>
    <source>
        <strain evidence="2">JMULYC20181020</strain>
        <tissue evidence="2">Muscle</tissue>
    </source>
</reference>
<dbReference type="PANTHER" id="PTHR37984:SF9">
    <property type="entry name" value="INTEGRASE CATALYTIC DOMAIN-CONTAINING PROTEIN"/>
    <property type="match status" value="1"/>
</dbReference>
<name>A0A6G0I8B6_LARCR</name>
<organism evidence="2 3">
    <name type="scientific">Larimichthys crocea</name>
    <name type="common">Large yellow croaker</name>
    <name type="synonym">Pseudosciaena crocea</name>
    <dbReference type="NCBI Taxonomy" id="215358"/>
    <lineage>
        <taxon>Eukaryota</taxon>
        <taxon>Metazoa</taxon>
        <taxon>Chordata</taxon>
        <taxon>Craniata</taxon>
        <taxon>Vertebrata</taxon>
        <taxon>Euteleostomi</taxon>
        <taxon>Actinopterygii</taxon>
        <taxon>Neopterygii</taxon>
        <taxon>Teleostei</taxon>
        <taxon>Neoteleostei</taxon>
        <taxon>Acanthomorphata</taxon>
        <taxon>Eupercaria</taxon>
        <taxon>Sciaenidae</taxon>
        <taxon>Larimichthys</taxon>
    </lineage>
</organism>
<accession>A0A6G0I8B6</accession>
<dbReference type="Gene3D" id="3.30.70.270">
    <property type="match status" value="1"/>
</dbReference>
<dbReference type="Pfam" id="PF17919">
    <property type="entry name" value="RT_RNaseH_2"/>
    <property type="match status" value="1"/>
</dbReference>
<dbReference type="InterPro" id="IPR043128">
    <property type="entry name" value="Rev_trsase/Diguanyl_cyclase"/>
</dbReference>
<feature type="domain" description="Reverse transcriptase/retrotransposon-derived protein RNase H-like" evidence="1">
    <location>
        <begin position="31"/>
        <end position="128"/>
    </location>
</feature>
<protein>
    <submittedName>
        <fullName evidence="2">Retrovirus-related Pol polyprotein from transposon opus Protease</fullName>
    </submittedName>
</protein>
<evidence type="ECO:0000313" key="2">
    <source>
        <dbReference type="EMBL" id="KAE8287778.1"/>
    </source>
</evidence>
<comment type="caution">
    <text evidence="2">The sequence shown here is derived from an EMBL/GenBank/DDBJ whole genome shotgun (WGS) entry which is preliminary data.</text>
</comment>
<dbReference type="GO" id="GO:0008233">
    <property type="term" value="F:peptidase activity"/>
    <property type="evidence" value="ECO:0007669"/>
    <property type="project" value="UniProtKB-KW"/>
</dbReference>
<dbReference type="CDD" id="cd09274">
    <property type="entry name" value="RNase_HI_RT_Ty3"/>
    <property type="match status" value="1"/>
</dbReference>
<dbReference type="AlphaFoldDB" id="A0A6G0I8B6"/>
<dbReference type="InterPro" id="IPR043502">
    <property type="entry name" value="DNA/RNA_pol_sf"/>
</dbReference>
<sequence>MVNQLGKFVPNLAEKDKALRDLLSKKNQWFWGPDQRKAFASLKQELSSTPVLQLYDPNKNLKISADASSYGLGGVLLQEHQGIWAPVAYASRALTSTEQRYAQVEKEALALTWACERFSDFIIGLHFELETDHKPLVSLLGGQALDALPPRIQRFRMRLMRYRYTITHVPGKSLTTADTLSRAPLKNSGVINGDGLMEETNIYVDAVMANLPASETYLSELRKQLRADSICAELMRYCAEGWPDRSRLDTLVRPYWAERAVLSTHNGLLLRGTRLVIPSVMRNSVLEKIHEGHQGTVKCRERAKQSMCCVCQRTSKRS</sequence>
<dbReference type="PANTHER" id="PTHR37984">
    <property type="entry name" value="PROTEIN CBG26694"/>
    <property type="match status" value="1"/>
</dbReference>
<dbReference type="FunFam" id="3.10.20.370:FF:000001">
    <property type="entry name" value="Retrovirus-related Pol polyprotein from transposon 17.6-like protein"/>
    <property type="match status" value="1"/>
</dbReference>
<evidence type="ECO:0000259" key="1">
    <source>
        <dbReference type="Pfam" id="PF17919"/>
    </source>
</evidence>
<proteinExistence type="predicted"/>